<name>A0A0B2VCH0_TOXCA</name>
<evidence type="ECO:0000256" key="1">
    <source>
        <dbReference type="SAM" id="MobiDB-lite"/>
    </source>
</evidence>
<gene>
    <name evidence="2" type="ORF">Tcan_15325</name>
</gene>
<feature type="region of interest" description="Disordered" evidence="1">
    <location>
        <begin position="1"/>
        <end position="38"/>
    </location>
</feature>
<dbReference type="Proteomes" id="UP000031036">
    <property type="component" value="Unassembled WGS sequence"/>
</dbReference>
<dbReference type="OMA" id="LEFKMYW"/>
<evidence type="ECO:0000313" key="3">
    <source>
        <dbReference type="Proteomes" id="UP000031036"/>
    </source>
</evidence>
<feature type="compositionally biased region" description="Basic and acidic residues" evidence="1">
    <location>
        <begin position="1"/>
        <end position="16"/>
    </location>
</feature>
<protein>
    <submittedName>
        <fullName evidence="2">Uncharacterized protein</fullName>
    </submittedName>
</protein>
<dbReference type="AlphaFoldDB" id="A0A0B2VCH0"/>
<comment type="caution">
    <text evidence="2">The sequence shown here is derived from an EMBL/GenBank/DDBJ whole genome shotgun (WGS) entry which is preliminary data.</text>
</comment>
<dbReference type="OrthoDB" id="5843584at2759"/>
<dbReference type="EMBL" id="JPKZ01001575">
    <property type="protein sequence ID" value="KHN81206.1"/>
    <property type="molecule type" value="Genomic_DNA"/>
</dbReference>
<dbReference type="STRING" id="6265.A0A0B2VCH0"/>
<proteinExistence type="predicted"/>
<accession>A0A0B2VCH0</accession>
<evidence type="ECO:0000313" key="2">
    <source>
        <dbReference type="EMBL" id="KHN81206.1"/>
    </source>
</evidence>
<organism evidence="2 3">
    <name type="scientific">Toxocara canis</name>
    <name type="common">Canine roundworm</name>
    <dbReference type="NCBI Taxonomy" id="6265"/>
    <lineage>
        <taxon>Eukaryota</taxon>
        <taxon>Metazoa</taxon>
        <taxon>Ecdysozoa</taxon>
        <taxon>Nematoda</taxon>
        <taxon>Chromadorea</taxon>
        <taxon>Rhabditida</taxon>
        <taxon>Spirurina</taxon>
        <taxon>Ascaridomorpha</taxon>
        <taxon>Ascaridoidea</taxon>
        <taxon>Toxocaridae</taxon>
        <taxon>Toxocara</taxon>
    </lineage>
</organism>
<sequence>MTTRKEDSDTDSKSDSDSSESSSVCSQQAKELAEDDVVQQQIQKLLDRREERNNEARIRFLQWQREQKEAQEEAKQFEAYWKRRHEEDRDLWRDKDFANAVDKMSRAGYKGEHGNFDVPEEIIQQLNALYMQITVGEYGKSRIECQREFIKLTNKAITTYGWNPPDGWQ</sequence>
<keyword evidence="3" id="KW-1185">Reference proteome</keyword>
<reference evidence="2 3" key="1">
    <citation type="submission" date="2014-11" db="EMBL/GenBank/DDBJ databases">
        <title>Genetic blueprint of the zoonotic pathogen Toxocara canis.</title>
        <authorList>
            <person name="Zhu X.-Q."/>
            <person name="Korhonen P.K."/>
            <person name="Cai H."/>
            <person name="Young N.D."/>
            <person name="Nejsum P."/>
            <person name="von Samson-Himmelstjerna G."/>
            <person name="Boag P.R."/>
            <person name="Tan P."/>
            <person name="Li Q."/>
            <person name="Min J."/>
            <person name="Yang Y."/>
            <person name="Wang X."/>
            <person name="Fang X."/>
            <person name="Hall R.S."/>
            <person name="Hofmann A."/>
            <person name="Sternberg P.W."/>
            <person name="Jex A.R."/>
            <person name="Gasser R.B."/>
        </authorList>
    </citation>
    <scope>NUCLEOTIDE SEQUENCE [LARGE SCALE GENOMIC DNA]</scope>
    <source>
        <strain evidence="2">PN_DK_2014</strain>
    </source>
</reference>